<evidence type="ECO:0000256" key="7">
    <source>
        <dbReference type="SAM" id="Phobius"/>
    </source>
</evidence>
<keyword evidence="4 7" id="KW-1133">Transmembrane helix</keyword>
<evidence type="ECO:0000256" key="6">
    <source>
        <dbReference type="SAM" id="MobiDB-lite"/>
    </source>
</evidence>
<evidence type="ECO:0000256" key="3">
    <source>
        <dbReference type="ARBA" id="ARBA00022692"/>
    </source>
</evidence>
<feature type="transmembrane region" description="Helical" evidence="7">
    <location>
        <begin position="240"/>
        <end position="265"/>
    </location>
</feature>
<keyword evidence="3 7" id="KW-0812">Transmembrane</keyword>
<dbReference type="GO" id="GO:0012505">
    <property type="term" value="C:endomembrane system"/>
    <property type="evidence" value="ECO:0007669"/>
    <property type="project" value="UniProtKB-SubCell"/>
</dbReference>
<dbReference type="OrthoDB" id="73465at2759"/>
<keyword evidence="5 7" id="KW-0472">Membrane</keyword>
<comment type="similarity">
    <text evidence="2">Belongs to the CCC1 family.</text>
</comment>
<dbReference type="Proteomes" id="UP000095751">
    <property type="component" value="Unassembled WGS sequence"/>
</dbReference>
<comment type="subcellular location">
    <subcellularLocation>
        <location evidence="1">Endomembrane system</location>
        <topology evidence="1">Multi-pass membrane protein</topology>
    </subcellularLocation>
</comment>
<feature type="transmembrane region" description="Helical" evidence="7">
    <location>
        <begin position="211"/>
        <end position="228"/>
    </location>
</feature>
<gene>
    <name evidence="8" type="primary">VIT_1</name>
    <name evidence="8" type="ORF">FRACYDRAFT_160408</name>
</gene>
<feature type="region of interest" description="Disordered" evidence="6">
    <location>
        <begin position="1"/>
        <end position="38"/>
    </location>
</feature>
<dbReference type="EMBL" id="KV784354">
    <property type="protein sequence ID" value="OEU20743.1"/>
    <property type="molecule type" value="Genomic_DNA"/>
</dbReference>
<dbReference type="AlphaFoldDB" id="A0A1E7FSD0"/>
<keyword evidence="9" id="KW-1185">Reference proteome</keyword>
<dbReference type="InterPro" id="IPR008217">
    <property type="entry name" value="Ccc1_fam"/>
</dbReference>
<evidence type="ECO:0000256" key="2">
    <source>
        <dbReference type="ARBA" id="ARBA00007049"/>
    </source>
</evidence>
<dbReference type="KEGG" id="fcy:FRACYDRAFT_160408"/>
<organism evidence="8 9">
    <name type="scientific">Fragilariopsis cylindrus CCMP1102</name>
    <dbReference type="NCBI Taxonomy" id="635003"/>
    <lineage>
        <taxon>Eukaryota</taxon>
        <taxon>Sar</taxon>
        <taxon>Stramenopiles</taxon>
        <taxon>Ochrophyta</taxon>
        <taxon>Bacillariophyta</taxon>
        <taxon>Bacillariophyceae</taxon>
        <taxon>Bacillariophycidae</taxon>
        <taxon>Bacillariales</taxon>
        <taxon>Bacillariaceae</taxon>
        <taxon>Fragilariopsis</taxon>
    </lineage>
</organism>
<dbReference type="InParanoid" id="A0A1E7FSD0"/>
<protein>
    <submittedName>
        <fullName evidence="8">Vacuolar Fe2+/Mn2+ uptake transporter-like protein</fullName>
    </submittedName>
</protein>
<evidence type="ECO:0000256" key="5">
    <source>
        <dbReference type="ARBA" id="ARBA00023136"/>
    </source>
</evidence>
<evidence type="ECO:0000256" key="1">
    <source>
        <dbReference type="ARBA" id="ARBA00004127"/>
    </source>
</evidence>
<feature type="non-terminal residue" evidence="8">
    <location>
        <position position="271"/>
    </location>
</feature>
<feature type="non-terminal residue" evidence="8">
    <location>
        <position position="1"/>
    </location>
</feature>
<reference evidence="8 9" key="1">
    <citation type="submission" date="2016-09" db="EMBL/GenBank/DDBJ databases">
        <title>Extensive genetic diversity and differential bi-allelic expression allows diatom success in the polar Southern Ocean.</title>
        <authorList>
            <consortium name="DOE Joint Genome Institute"/>
            <person name="Mock T."/>
            <person name="Otillar R.P."/>
            <person name="Strauss J."/>
            <person name="Dupont C."/>
            <person name="Frickenhaus S."/>
            <person name="Maumus F."/>
            <person name="Mcmullan M."/>
            <person name="Sanges R."/>
            <person name="Schmutz J."/>
            <person name="Toseland A."/>
            <person name="Valas R."/>
            <person name="Veluchamy A."/>
            <person name="Ward B.J."/>
            <person name="Allen A."/>
            <person name="Barry K."/>
            <person name="Falciatore A."/>
            <person name="Ferrante M."/>
            <person name="Fortunato A.E."/>
            <person name="Gloeckner G."/>
            <person name="Gruber A."/>
            <person name="Hipkin R."/>
            <person name="Janech M."/>
            <person name="Kroth P."/>
            <person name="Leese F."/>
            <person name="Lindquist E."/>
            <person name="Lyon B.R."/>
            <person name="Martin J."/>
            <person name="Mayer C."/>
            <person name="Parker M."/>
            <person name="Quesneville H."/>
            <person name="Raymond J."/>
            <person name="Uhlig C."/>
            <person name="Valentin K.U."/>
            <person name="Worden A.Z."/>
            <person name="Armbrust E.V."/>
            <person name="Bowler C."/>
            <person name="Green B."/>
            <person name="Moulton V."/>
            <person name="Van Oosterhout C."/>
            <person name="Grigoriev I."/>
        </authorList>
    </citation>
    <scope>NUCLEOTIDE SEQUENCE [LARGE SCALE GENOMIC DNA]</scope>
    <source>
        <strain evidence="8 9">CCMP1102</strain>
    </source>
</reference>
<feature type="transmembrane region" description="Helical" evidence="7">
    <location>
        <begin position="181"/>
        <end position="205"/>
    </location>
</feature>
<evidence type="ECO:0000313" key="9">
    <source>
        <dbReference type="Proteomes" id="UP000095751"/>
    </source>
</evidence>
<dbReference type="PANTHER" id="PTHR31851">
    <property type="entry name" value="FE(2+)/MN(2+) TRANSPORTER PCL1"/>
    <property type="match status" value="1"/>
</dbReference>
<dbReference type="Pfam" id="PF01988">
    <property type="entry name" value="VIT1"/>
    <property type="match status" value="1"/>
</dbReference>
<dbReference type="GO" id="GO:0005384">
    <property type="term" value="F:manganese ion transmembrane transporter activity"/>
    <property type="evidence" value="ECO:0007669"/>
    <property type="project" value="InterPro"/>
</dbReference>
<name>A0A1E7FSD0_9STRA</name>
<feature type="compositionally biased region" description="Basic and acidic residues" evidence="6">
    <location>
        <begin position="12"/>
        <end position="35"/>
    </location>
</feature>
<evidence type="ECO:0000313" key="8">
    <source>
        <dbReference type="EMBL" id="OEU20743.1"/>
    </source>
</evidence>
<proteinExistence type="inferred from homology"/>
<sequence length="271" mass="29740">ARLAYESGNTDASRRYHETKTAVADGPEHTDEEPWHQSSGGLLQPVIFGGLDGILTSFAIVAGAAGGGIPVSAVLVLGFSNIFADALSMGVGEFLSSKANNEWILSEREREEWEMQNFREGEIQEMIDIYVNKGLTLEDATIVIKTMAKYEDFFVDIMMQQELELQVPESNHVEQSMKEGFVMFCSFAFFGAMPLLGYVIIPLLFPDLEPTYLFKSACVVTALVLFLLGSIKSNFSRSNWFLSGLETLLLGGTCATVAFVIGSFVNGLLDE</sequence>
<accession>A0A1E7FSD0</accession>
<feature type="transmembrane region" description="Helical" evidence="7">
    <location>
        <begin position="54"/>
        <end position="79"/>
    </location>
</feature>
<evidence type="ECO:0000256" key="4">
    <source>
        <dbReference type="ARBA" id="ARBA00022989"/>
    </source>
</evidence>
<dbReference type="GO" id="GO:0030026">
    <property type="term" value="P:intracellular manganese ion homeostasis"/>
    <property type="evidence" value="ECO:0007669"/>
    <property type="project" value="InterPro"/>
</dbReference>